<comment type="subcellular location">
    <subcellularLocation>
        <location evidence="1">Endoplasmic reticulum membrane</location>
        <topology evidence="1">Multi-pass membrane protein</topology>
    </subcellularLocation>
</comment>
<evidence type="ECO:0000256" key="2">
    <source>
        <dbReference type="ARBA" id="ARBA00009096"/>
    </source>
</evidence>
<keyword evidence="6 7" id="KW-0472">Membrane</keyword>
<accession>A0ABP1E6A9</accession>
<evidence type="ECO:0000256" key="5">
    <source>
        <dbReference type="ARBA" id="ARBA00022989"/>
    </source>
</evidence>
<feature type="transmembrane region" description="Helical" evidence="7">
    <location>
        <begin position="152"/>
        <end position="173"/>
    </location>
</feature>
<keyword evidence="3 7" id="KW-0812">Transmembrane</keyword>
<dbReference type="EMBL" id="OZ037951">
    <property type="protein sequence ID" value="CAL1715502.1"/>
    <property type="molecule type" value="Genomic_DNA"/>
</dbReference>
<sequence>MTSKPLRSRPLDLLYFAFFAIHIPNTLLVDLQALYPSHLLPGSIANLPKLYVNLSSDPLIGGAMGYFGLPDDYVWFKSFLLLEAFFQLPVFVLGLRGLWKGSRSIYLLLLIYGASTTTTLLPCLAVLFSTPITSADTIAAKAVSVTSEQRLLLLSSYIPFLIIPLVMTVDMAFRLHHLAQAAAATEKQIKSR</sequence>
<proteinExistence type="inferred from homology"/>
<evidence type="ECO:0000256" key="4">
    <source>
        <dbReference type="ARBA" id="ARBA00022824"/>
    </source>
</evidence>
<evidence type="ECO:0000313" key="9">
    <source>
        <dbReference type="EMBL" id="CAL1715502.1"/>
    </source>
</evidence>
<gene>
    <name evidence="9" type="ORF">GFSPODELE1_LOCUS10261</name>
</gene>
<keyword evidence="10" id="KW-1185">Reference proteome</keyword>
<dbReference type="InterPro" id="IPR016964">
    <property type="entry name" value="Sigma2_recept"/>
</dbReference>
<organism evidence="9 10">
    <name type="scientific">Somion occarium</name>
    <dbReference type="NCBI Taxonomy" id="3059160"/>
    <lineage>
        <taxon>Eukaryota</taxon>
        <taxon>Fungi</taxon>
        <taxon>Dikarya</taxon>
        <taxon>Basidiomycota</taxon>
        <taxon>Agaricomycotina</taxon>
        <taxon>Agaricomycetes</taxon>
        <taxon>Polyporales</taxon>
        <taxon>Cerrenaceae</taxon>
        <taxon>Somion</taxon>
    </lineage>
</organism>
<evidence type="ECO:0000259" key="8">
    <source>
        <dbReference type="PROSITE" id="PS51751"/>
    </source>
</evidence>
<dbReference type="PROSITE" id="PS51751">
    <property type="entry name" value="EXPERA"/>
    <property type="match status" value="1"/>
</dbReference>
<feature type="transmembrane region" description="Helical" evidence="7">
    <location>
        <begin position="74"/>
        <end position="95"/>
    </location>
</feature>
<evidence type="ECO:0000256" key="7">
    <source>
        <dbReference type="PIRNR" id="PIRNR031032"/>
    </source>
</evidence>
<evidence type="ECO:0000256" key="6">
    <source>
        <dbReference type="ARBA" id="ARBA00023136"/>
    </source>
</evidence>
<keyword evidence="5 7" id="KW-1133">Transmembrane helix</keyword>
<dbReference type="PANTHER" id="PTHR31204">
    <property type="entry name" value="SIGMA INTRACELLULAR RECEPTOR 2"/>
    <property type="match status" value="1"/>
</dbReference>
<feature type="transmembrane region" description="Helical" evidence="7">
    <location>
        <begin position="12"/>
        <end position="35"/>
    </location>
</feature>
<dbReference type="InterPro" id="IPR033118">
    <property type="entry name" value="EXPERA"/>
</dbReference>
<dbReference type="PANTHER" id="PTHR31204:SF1">
    <property type="entry name" value="SIGMA INTRACELLULAR RECEPTOR 2"/>
    <property type="match status" value="1"/>
</dbReference>
<dbReference type="Pfam" id="PF05241">
    <property type="entry name" value="EBP"/>
    <property type="match status" value="1"/>
</dbReference>
<evidence type="ECO:0000256" key="3">
    <source>
        <dbReference type="ARBA" id="ARBA00022692"/>
    </source>
</evidence>
<reference evidence="10" key="1">
    <citation type="submission" date="2024-04" db="EMBL/GenBank/DDBJ databases">
        <authorList>
            <person name="Shaw F."/>
            <person name="Minotto A."/>
        </authorList>
    </citation>
    <scope>NUCLEOTIDE SEQUENCE [LARGE SCALE GENOMIC DNA]</scope>
</reference>
<keyword evidence="4 7" id="KW-0256">Endoplasmic reticulum</keyword>
<comment type="similarity">
    <text evidence="2">Belongs to the TMEM97/sigma-2 receptor family.</text>
</comment>
<dbReference type="Proteomes" id="UP001497453">
    <property type="component" value="Chromosome 8"/>
</dbReference>
<feature type="domain" description="EXPERA" evidence="8">
    <location>
        <begin position="11"/>
        <end position="168"/>
    </location>
</feature>
<protein>
    <recommendedName>
        <fullName evidence="7">Efficient mitochondria targeting-associated protein 19</fullName>
    </recommendedName>
</protein>
<feature type="transmembrane region" description="Helical" evidence="7">
    <location>
        <begin position="107"/>
        <end position="132"/>
    </location>
</feature>
<evidence type="ECO:0000313" key="10">
    <source>
        <dbReference type="Proteomes" id="UP001497453"/>
    </source>
</evidence>
<dbReference type="InterPro" id="IPR051987">
    <property type="entry name" value="Sigma-2_receptor-like"/>
</dbReference>
<dbReference type="PIRSF" id="PIRSF031032">
    <property type="entry name" value="TMP_97_prd"/>
    <property type="match status" value="1"/>
</dbReference>
<name>A0ABP1E6A9_9APHY</name>
<evidence type="ECO:0000256" key="1">
    <source>
        <dbReference type="ARBA" id="ARBA00004477"/>
    </source>
</evidence>